<dbReference type="InterPro" id="IPR017932">
    <property type="entry name" value="GATase_2_dom"/>
</dbReference>
<feature type="domain" description="Glutamine amidotransferase type-2" evidence="8">
    <location>
        <begin position="2"/>
        <end position="214"/>
    </location>
</feature>
<dbReference type="Proteomes" id="UP001569153">
    <property type="component" value="Unassembled WGS sequence"/>
</dbReference>
<dbReference type="PANTHER" id="PTHR43284:SF1">
    <property type="entry name" value="ASPARAGINE SYNTHETASE"/>
    <property type="match status" value="1"/>
</dbReference>
<dbReference type="Gene3D" id="3.40.50.620">
    <property type="entry name" value="HUPs"/>
    <property type="match status" value="1"/>
</dbReference>
<dbReference type="InterPro" id="IPR051786">
    <property type="entry name" value="ASN_synthetase/amidase"/>
</dbReference>
<evidence type="ECO:0000313" key="9">
    <source>
        <dbReference type="EMBL" id="MEZ8195296.1"/>
    </source>
</evidence>
<accession>A0ABV4M6Z5</accession>
<comment type="caution">
    <text evidence="9">The sequence shown here is derived from an EMBL/GenBank/DDBJ whole genome shotgun (WGS) entry which is preliminary data.</text>
</comment>
<dbReference type="InterPro" id="IPR001962">
    <property type="entry name" value="Asn_synthase"/>
</dbReference>
<comment type="pathway">
    <text evidence="1">Amino-acid biosynthesis; L-asparagine biosynthesis; L-asparagine from L-aspartate (L-Gln route): step 1/1.</text>
</comment>
<keyword evidence="9" id="KW-0436">Ligase</keyword>
<dbReference type="CDD" id="cd00712">
    <property type="entry name" value="AsnB"/>
    <property type="match status" value="1"/>
</dbReference>
<dbReference type="SUPFAM" id="SSF52402">
    <property type="entry name" value="Adenine nucleotide alpha hydrolases-like"/>
    <property type="match status" value="1"/>
</dbReference>
<dbReference type="InterPro" id="IPR033738">
    <property type="entry name" value="AsnB_N"/>
</dbReference>
<dbReference type="CDD" id="cd01991">
    <property type="entry name" value="Asn_synthase_B_C"/>
    <property type="match status" value="1"/>
</dbReference>
<evidence type="ECO:0000256" key="6">
    <source>
        <dbReference type="ARBA" id="ARBA00022962"/>
    </source>
</evidence>
<dbReference type="RefSeq" id="WP_371730375.1">
    <property type="nucleotide sequence ID" value="NZ_JBGOOT010000007.1"/>
</dbReference>
<comment type="similarity">
    <text evidence="2">Belongs to the asparagine synthetase family.</text>
</comment>
<dbReference type="InterPro" id="IPR006426">
    <property type="entry name" value="Asn_synth_AEB"/>
</dbReference>
<proteinExistence type="inferred from homology"/>
<name>A0ABV4M6Z5_9VIBR</name>
<evidence type="ECO:0000256" key="1">
    <source>
        <dbReference type="ARBA" id="ARBA00005187"/>
    </source>
</evidence>
<organism evidence="9 10">
    <name type="scientific">Vibrio cortegadensis</name>
    <dbReference type="NCBI Taxonomy" id="1328770"/>
    <lineage>
        <taxon>Bacteria</taxon>
        <taxon>Pseudomonadati</taxon>
        <taxon>Pseudomonadota</taxon>
        <taxon>Gammaproteobacteria</taxon>
        <taxon>Vibrionales</taxon>
        <taxon>Vibrionaceae</taxon>
        <taxon>Vibrio</taxon>
    </lineage>
</organism>
<dbReference type="NCBIfam" id="TIGR01536">
    <property type="entry name" value="asn_synth_AEB"/>
    <property type="match status" value="1"/>
</dbReference>
<gene>
    <name evidence="9" type="primary">asnB</name>
    <name evidence="9" type="ORF">ACED38_10395</name>
</gene>
<keyword evidence="10" id="KW-1185">Reference proteome</keyword>
<evidence type="ECO:0000313" key="10">
    <source>
        <dbReference type="Proteomes" id="UP001569153"/>
    </source>
</evidence>
<dbReference type="GO" id="GO:0004066">
    <property type="term" value="F:asparagine synthase (glutamine-hydrolyzing) activity"/>
    <property type="evidence" value="ECO:0007669"/>
    <property type="project" value="UniProtKB-EC"/>
</dbReference>
<dbReference type="EMBL" id="JBGOOT010000007">
    <property type="protein sequence ID" value="MEZ8195296.1"/>
    <property type="molecule type" value="Genomic_DNA"/>
</dbReference>
<dbReference type="PANTHER" id="PTHR43284">
    <property type="entry name" value="ASPARAGINE SYNTHETASE (GLUTAMINE-HYDROLYZING)"/>
    <property type="match status" value="1"/>
</dbReference>
<keyword evidence="6" id="KW-0315">Glutamine amidotransferase</keyword>
<evidence type="ECO:0000256" key="3">
    <source>
        <dbReference type="ARBA" id="ARBA00012737"/>
    </source>
</evidence>
<dbReference type="InterPro" id="IPR014729">
    <property type="entry name" value="Rossmann-like_a/b/a_fold"/>
</dbReference>
<dbReference type="PROSITE" id="PS51278">
    <property type="entry name" value="GATASE_TYPE_2"/>
    <property type="match status" value="1"/>
</dbReference>
<dbReference type="Gene3D" id="3.60.20.10">
    <property type="entry name" value="Glutamine Phosphoribosylpyrophosphate, subunit 1, domain 1"/>
    <property type="match status" value="1"/>
</dbReference>
<evidence type="ECO:0000259" key="8">
    <source>
        <dbReference type="PROSITE" id="PS51278"/>
    </source>
</evidence>
<dbReference type="PIRSF" id="PIRSF001589">
    <property type="entry name" value="Asn_synthetase_glu-h"/>
    <property type="match status" value="1"/>
</dbReference>
<reference evidence="9 10" key="1">
    <citation type="submission" date="2024-06" db="EMBL/GenBank/DDBJ databases">
        <authorList>
            <person name="Steensen K."/>
            <person name="Seneca J."/>
            <person name="Bartlau N."/>
            <person name="Yu A.X."/>
            <person name="Polz M.F."/>
        </authorList>
    </citation>
    <scope>NUCLEOTIDE SEQUENCE [LARGE SCALE GENOMIC DNA]</scope>
    <source>
        <strain evidence="9 10">FF146</strain>
    </source>
</reference>
<protein>
    <recommendedName>
        <fullName evidence="3">asparagine synthase (glutamine-hydrolyzing)</fullName>
        <ecNumber evidence="3">6.3.5.4</ecNumber>
    </recommendedName>
</protein>
<dbReference type="SUPFAM" id="SSF56235">
    <property type="entry name" value="N-terminal nucleophile aminohydrolases (Ntn hydrolases)"/>
    <property type="match status" value="1"/>
</dbReference>
<evidence type="ECO:0000256" key="2">
    <source>
        <dbReference type="ARBA" id="ARBA00005752"/>
    </source>
</evidence>
<keyword evidence="5" id="KW-0067">ATP-binding</keyword>
<evidence type="ECO:0000256" key="4">
    <source>
        <dbReference type="ARBA" id="ARBA00022741"/>
    </source>
</evidence>
<evidence type="ECO:0000256" key="5">
    <source>
        <dbReference type="ARBA" id="ARBA00022840"/>
    </source>
</evidence>
<dbReference type="Pfam" id="PF13537">
    <property type="entry name" value="GATase_7"/>
    <property type="match status" value="1"/>
</dbReference>
<evidence type="ECO:0000256" key="7">
    <source>
        <dbReference type="ARBA" id="ARBA00048741"/>
    </source>
</evidence>
<comment type="catalytic activity">
    <reaction evidence="7">
        <text>L-aspartate + L-glutamine + ATP + H2O = L-asparagine + L-glutamate + AMP + diphosphate + H(+)</text>
        <dbReference type="Rhea" id="RHEA:12228"/>
        <dbReference type="ChEBI" id="CHEBI:15377"/>
        <dbReference type="ChEBI" id="CHEBI:15378"/>
        <dbReference type="ChEBI" id="CHEBI:29985"/>
        <dbReference type="ChEBI" id="CHEBI:29991"/>
        <dbReference type="ChEBI" id="CHEBI:30616"/>
        <dbReference type="ChEBI" id="CHEBI:33019"/>
        <dbReference type="ChEBI" id="CHEBI:58048"/>
        <dbReference type="ChEBI" id="CHEBI:58359"/>
        <dbReference type="ChEBI" id="CHEBI:456215"/>
        <dbReference type="EC" id="6.3.5.4"/>
    </reaction>
</comment>
<dbReference type="EC" id="6.3.5.4" evidence="3"/>
<dbReference type="Pfam" id="PF00733">
    <property type="entry name" value="Asn_synthase"/>
    <property type="match status" value="1"/>
</dbReference>
<keyword evidence="4" id="KW-0547">Nucleotide-binding</keyword>
<sequence>MCGFVFYKSIKKNVDVLSTTKKMLDKIEHRGPDGSNLYYYEEQNLALGHNRLAIIDLDERADQPLLSKCKNVKLVFNGEIYNYKEIRSDLIKEGYAFFTNSDTEVVLNSYLHYGISCFDEFDGMFSVVIVDDRSSEIIISRDSRGVKPLYIYKSRDEIILGSELKCFNHIFSFENINKVALSNFLVDGYINGESTPFNDINKFKKGTSAVYDLNSLKLLGEFAIESKVVTHECLYDSVVQGVKSRFVSDVPVGIFLSGGIDSTLVAAIAKRELGFTPVCFTLGLENDSRDESTHAEKIASDLGLEHKIIKVDNNIIRERIKEIFKVYDEPFADISSVLTLILSEFASNHVKVALSADGGDELFFGYKRQQYYNNHLITILRNNSITRCFGSLFFGVLGDLFNSKSYKCFKASSILGIKDEIKSYRHYNGTFNSNELLVGITNDEYSHPFEFDFQDYMPNDIFQKVDRASMRFGLEAREPLMHNSIYMNSNMRHGKYTTVGKKDLKEILLGIYPEYEVIEKSGFSFSLEKNADFLFDEDSIDWDLIASLNLINRNVVKRLKAKQQNKNSSEIQKLFFLFVLCGWFKTWCKYD</sequence>
<dbReference type="InterPro" id="IPR029055">
    <property type="entry name" value="Ntn_hydrolases_N"/>
</dbReference>